<dbReference type="SMART" id="SM00963">
    <property type="entry name" value="SRP54_N"/>
    <property type="match status" value="1"/>
</dbReference>
<dbReference type="PANTHER" id="PTHR11564">
    <property type="entry name" value="SIGNAL RECOGNITION PARTICLE 54K PROTEIN SRP54"/>
    <property type="match status" value="1"/>
</dbReference>
<dbReference type="SMART" id="SM00962">
    <property type="entry name" value="SRP54"/>
    <property type="match status" value="1"/>
</dbReference>
<dbReference type="Gene3D" id="3.40.50.300">
    <property type="entry name" value="P-loop containing nucleotide triphosphate hydrolases"/>
    <property type="match status" value="1"/>
</dbReference>
<dbReference type="InterPro" id="IPR027417">
    <property type="entry name" value="P-loop_NTPase"/>
</dbReference>
<dbReference type="RefSeq" id="WP_064318528.1">
    <property type="nucleotide sequence ID" value="NZ_JACI01000002.1"/>
</dbReference>
<dbReference type="InterPro" id="IPR036891">
    <property type="entry name" value="Signal_recog_part_SRP54_M_sf"/>
</dbReference>
<dbReference type="InterPro" id="IPR004125">
    <property type="entry name" value="Signal_recog_particle_SRP54_M"/>
</dbReference>
<keyword evidence="7 10" id="KW-0733">Signal recognition particle</keyword>
<dbReference type="Pfam" id="PF00448">
    <property type="entry name" value="SRP54"/>
    <property type="match status" value="1"/>
</dbReference>
<dbReference type="SUPFAM" id="SSF47446">
    <property type="entry name" value="Signal peptide-binding domain"/>
    <property type="match status" value="1"/>
</dbReference>
<name>A0A179CVQ8_BIBTR</name>
<dbReference type="Pfam" id="PF02881">
    <property type="entry name" value="SRP54_N"/>
    <property type="match status" value="1"/>
</dbReference>
<dbReference type="SMART" id="SM00382">
    <property type="entry name" value="AAA"/>
    <property type="match status" value="1"/>
</dbReference>
<comment type="similarity">
    <text evidence="1 10">Belongs to the GTP-binding SRP family. SRP54 subfamily.</text>
</comment>
<comment type="caution">
    <text evidence="13">The sequence shown here is derived from an EMBL/GenBank/DDBJ whole genome shotgun (WGS) entry which is preliminary data.</text>
</comment>
<evidence type="ECO:0000256" key="1">
    <source>
        <dbReference type="ARBA" id="ARBA00005450"/>
    </source>
</evidence>
<dbReference type="InterPro" id="IPR003593">
    <property type="entry name" value="AAA+_ATPase"/>
</dbReference>
<feature type="binding site" evidence="10">
    <location>
        <begin position="190"/>
        <end position="194"/>
    </location>
    <ligand>
        <name>GTP</name>
        <dbReference type="ChEBI" id="CHEBI:37565"/>
    </ligand>
</feature>
<evidence type="ECO:0000256" key="8">
    <source>
        <dbReference type="ARBA" id="ARBA00023274"/>
    </source>
</evidence>
<sequence>MFENLSDRLSKTLRNITGKGRLTEDNIKDTLREVRMALLEADVALPVVREFINKVKERAIGEEVNKSLTPGQEFLKIVQKELESAMGESNEELNLASQPPAVILMAGLQGAGKTTSVGKLAKFLKERHKKKVLVVSADVYRPAAIKQLQTLADQLKVDFFPTETTQKPVEIAELALKHAKLNFFDVLIVDTAGRLHVDGEMMDEIQQIHAVLNPIETLFTVDAMTGQDAANTAKAFNEALPLTGVILTKVDGDARGGAALSIRQITGKPIKFLGVGEKTDALEPFHPERVASRILGMGDVMSLIEDLQRNVDQEKAEKMAAKFKKGDNFTLDDFREQLVEMKKMGGMMSMLEKLPGAKNLPDHVKNQVDDKMFVKMEAIINSMTLKERANPDIIKGSRRRRIALGSGTQVQDVNKLLKQFDDMQRMMKKMRKGGMAKMMRGMKGLMGGGLGGLGNMFGR</sequence>
<dbReference type="GO" id="GO:0006614">
    <property type="term" value="P:SRP-dependent cotranslational protein targeting to membrane"/>
    <property type="evidence" value="ECO:0007669"/>
    <property type="project" value="InterPro"/>
</dbReference>
<dbReference type="Proteomes" id="UP000078358">
    <property type="component" value="Unassembled WGS sequence"/>
</dbReference>
<evidence type="ECO:0000256" key="6">
    <source>
        <dbReference type="ARBA" id="ARBA00023134"/>
    </source>
</evidence>
<dbReference type="CDD" id="cd18539">
    <property type="entry name" value="SRP_G"/>
    <property type="match status" value="1"/>
</dbReference>
<gene>
    <name evidence="10" type="primary">ffh</name>
    <name evidence="13" type="ORF">F480_06125</name>
</gene>
<dbReference type="InterPro" id="IPR022941">
    <property type="entry name" value="SRP54"/>
</dbReference>
<dbReference type="PROSITE" id="PS00300">
    <property type="entry name" value="SRP54"/>
    <property type="match status" value="1"/>
</dbReference>
<dbReference type="SUPFAM" id="SSF52540">
    <property type="entry name" value="P-loop containing nucleoside triphosphate hydrolases"/>
    <property type="match status" value="1"/>
</dbReference>
<comment type="catalytic activity">
    <reaction evidence="9 10">
        <text>GTP + H2O = GDP + phosphate + H(+)</text>
        <dbReference type="Rhea" id="RHEA:19669"/>
        <dbReference type="ChEBI" id="CHEBI:15377"/>
        <dbReference type="ChEBI" id="CHEBI:15378"/>
        <dbReference type="ChEBI" id="CHEBI:37565"/>
        <dbReference type="ChEBI" id="CHEBI:43474"/>
        <dbReference type="ChEBI" id="CHEBI:58189"/>
        <dbReference type="EC" id="3.6.5.4"/>
    </reaction>
</comment>
<evidence type="ECO:0000256" key="3">
    <source>
        <dbReference type="ARBA" id="ARBA00022741"/>
    </source>
</evidence>
<dbReference type="InterPro" id="IPR000897">
    <property type="entry name" value="SRP54_GTPase_dom"/>
</dbReference>
<keyword evidence="11" id="KW-0175">Coiled coil</keyword>
<evidence type="ECO:0000256" key="10">
    <source>
        <dbReference type="HAMAP-Rule" id="MF_00306"/>
    </source>
</evidence>
<evidence type="ECO:0000256" key="9">
    <source>
        <dbReference type="ARBA" id="ARBA00048027"/>
    </source>
</evidence>
<evidence type="ECO:0000256" key="5">
    <source>
        <dbReference type="ARBA" id="ARBA00022884"/>
    </source>
</evidence>
<keyword evidence="4 10" id="KW-0378">Hydrolase</keyword>
<dbReference type="GO" id="GO:0008312">
    <property type="term" value="F:7S RNA binding"/>
    <property type="evidence" value="ECO:0007669"/>
    <property type="project" value="InterPro"/>
</dbReference>
<dbReference type="EC" id="3.6.5.4" evidence="10"/>
<organism evidence="13 14">
    <name type="scientific">Bibersteinia trehalosi Y31</name>
    <dbReference type="NCBI Taxonomy" id="1261658"/>
    <lineage>
        <taxon>Bacteria</taxon>
        <taxon>Pseudomonadati</taxon>
        <taxon>Pseudomonadota</taxon>
        <taxon>Gammaproteobacteria</taxon>
        <taxon>Pasteurellales</taxon>
        <taxon>Pasteurellaceae</taxon>
        <taxon>Bibersteinia</taxon>
    </lineage>
</organism>
<proteinExistence type="inferred from homology"/>
<comment type="domain">
    <text evidence="10">Composed of three domains: the N-terminal N domain, which is responsible for interactions with the ribosome, the central G domain, which binds GTP, and the C-terminal M domain, which binds the RNA and the signal sequence of the RNC.</text>
</comment>
<keyword evidence="3 10" id="KW-0547">Nucleotide-binding</keyword>
<comment type="subcellular location">
    <subcellularLocation>
        <location evidence="10">Cytoplasm</location>
    </subcellularLocation>
    <text evidence="10">The SRP-RNC complex is targeted to the cytoplasmic membrane.</text>
</comment>
<evidence type="ECO:0000313" key="14">
    <source>
        <dbReference type="Proteomes" id="UP000078358"/>
    </source>
</evidence>
<dbReference type="NCBIfam" id="TIGR00959">
    <property type="entry name" value="ffh"/>
    <property type="match status" value="1"/>
</dbReference>
<feature type="binding site" evidence="10">
    <location>
        <begin position="107"/>
        <end position="114"/>
    </location>
    <ligand>
        <name>GTP</name>
        <dbReference type="ChEBI" id="CHEBI:37565"/>
    </ligand>
</feature>
<feature type="coiled-coil region" evidence="11">
    <location>
        <begin position="297"/>
        <end position="324"/>
    </location>
</feature>
<keyword evidence="6 10" id="KW-0342">GTP-binding</keyword>
<dbReference type="InterPro" id="IPR042101">
    <property type="entry name" value="SRP54_N_sf"/>
</dbReference>
<comment type="function">
    <text evidence="10">Involved in targeting and insertion of nascent membrane proteins into the cytoplasmic membrane. Binds to the hydrophobic signal sequence of the ribosome-nascent chain (RNC) as it emerges from the ribosomes. The SRP-RNC complex is then targeted to the cytoplasmic membrane where it interacts with the SRP receptor FtsY. Interaction with FtsY leads to the transfer of the RNC complex to the Sec translocase for insertion into the membrane, the hydrolysis of GTP by both Ffh and FtsY, and the dissociation of the SRP-FtsY complex into the individual components.</text>
</comment>
<dbReference type="GO" id="GO:0003924">
    <property type="term" value="F:GTPase activity"/>
    <property type="evidence" value="ECO:0007669"/>
    <property type="project" value="UniProtKB-UniRule"/>
</dbReference>
<dbReference type="FunFam" id="3.40.50.300:FF:000022">
    <property type="entry name" value="Signal recognition particle 54 kDa subunit"/>
    <property type="match status" value="1"/>
</dbReference>
<dbReference type="HAMAP" id="MF_00306">
    <property type="entry name" value="SRP54"/>
    <property type="match status" value="1"/>
</dbReference>
<evidence type="ECO:0000256" key="11">
    <source>
        <dbReference type="SAM" id="Coils"/>
    </source>
</evidence>
<dbReference type="PANTHER" id="PTHR11564:SF5">
    <property type="entry name" value="SIGNAL RECOGNITION PARTICLE SUBUNIT SRP54"/>
    <property type="match status" value="1"/>
</dbReference>
<dbReference type="EMBL" id="JACI01000002">
    <property type="protein sequence ID" value="OAQ13976.1"/>
    <property type="molecule type" value="Genomic_DNA"/>
</dbReference>
<evidence type="ECO:0000256" key="7">
    <source>
        <dbReference type="ARBA" id="ARBA00023135"/>
    </source>
</evidence>
<dbReference type="GO" id="GO:0048500">
    <property type="term" value="C:signal recognition particle"/>
    <property type="evidence" value="ECO:0007669"/>
    <property type="project" value="UniProtKB-UniRule"/>
</dbReference>
<dbReference type="GO" id="GO:0005525">
    <property type="term" value="F:GTP binding"/>
    <property type="evidence" value="ECO:0007669"/>
    <property type="project" value="UniProtKB-UniRule"/>
</dbReference>
<evidence type="ECO:0000259" key="12">
    <source>
        <dbReference type="PROSITE" id="PS00300"/>
    </source>
</evidence>
<keyword evidence="2 10" id="KW-0963">Cytoplasm</keyword>
<keyword evidence="5 10" id="KW-0694">RNA-binding</keyword>
<dbReference type="InterPro" id="IPR013822">
    <property type="entry name" value="Signal_recog_particl_SRP54_hlx"/>
</dbReference>
<protein>
    <recommendedName>
        <fullName evidence="10">Signal recognition particle protein</fullName>
        <ecNumber evidence="10">3.6.5.4</ecNumber>
    </recommendedName>
    <alternativeName>
        <fullName evidence="10">Fifty-four homolog</fullName>
    </alternativeName>
</protein>
<feature type="domain" description="SRP54-type proteins GTP-binding" evidence="12">
    <location>
        <begin position="269"/>
        <end position="282"/>
    </location>
</feature>
<dbReference type="PATRIC" id="fig|1261658.3.peg.1209"/>
<dbReference type="Gene3D" id="1.10.260.30">
    <property type="entry name" value="Signal recognition particle, SRP54 subunit, M-domain"/>
    <property type="match status" value="1"/>
</dbReference>
<accession>A0A179CVQ8</accession>
<keyword evidence="8 10" id="KW-0687">Ribonucleoprotein</keyword>
<reference evidence="13 14" key="1">
    <citation type="submission" date="2014-01" db="EMBL/GenBank/DDBJ databases">
        <authorList>
            <person name="Zuccon D."/>
        </authorList>
    </citation>
    <scope>NUCLEOTIDE SEQUENCE [LARGE SCALE GENOMIC DNA]</scope>
    <source>
        <strain evidence="13 14">Y31</strain>
    </source>
</reference>
<dbReference type="Gene3D" id="1.20.120.140">
    <property type="entry name" value="Signal recognition particle SRP54, nucleotide-binding domain"/>
    <property type="match status" value="1"/>
</dbReference>
<dbReference type="Pfam" id="PF02978">
    <property type="entry name" value="SRP_SPB"/>
    <property type="match status" value="1"/>
</dbReference>
<dbReference type="AlphaFoldDB" id="A0A179CVQ8"/>
<dbReference type="FunFam" id="1.10.260.30:FF:000001">
    <property type="entry name" value="Signal recognition particle protein"/>
    <property type="match status" value="1"/>
</dbReference>
<comment type="subunit">
    <text evidence="10">Part of the signal recognition particle protein translocation system, which is composed of SRP and FtsY. SRP is a ribonucleoprotein composed of Ffh and a 4.5S RNA molecule.</text>
</comment>
<evidence type="ECO:0000256" key="4">
    <source>
        <dbReference type="ARBA" id="ARBA00022801"/>
    </source>
</evidence>
<evidence type="ECO:0000313" key="13">
    <source>
        <dbReference type="EMBL" id="OAQ13976.1"/>
    </source>
</evidence>
<feature type="binding site" evidence="10">
    <location>
        <begin position="248"/>
        <end position="251"/>
    </location>
    <ligand>
        <name>GTP</name>
        <dbReference type="ChEBI" id="CHEBI:37565"/>
    </ligand>
</feature>
<evidence type="ECO:0000256" key="2">
    <source>
        <dbReference type="ARBA" id="ARBA00022490"/>
    </source>
</evidence>
<dbReference type="InterPro" id="IPR004780">
    <property type="entry name" value="SRP"/>
</dbReference>